<evidence type="ECO:0000313" key="2">
    <source>
        <dbReference type="Proteomes" id="UP000324917"/>
    </source>
</evidence>
<dbReference type="EMBL" id="BHVP01000054">
    <property type="protein sequence ID" value="GCA75949.1"/>
    <property type="molecule type" value="Genomic_DNA"/>
</dbReference>
<proteinExistence type="predicted"/>
<dbReference type="InterPro" id="IPR011856">
    <property type="entry name" value="tRNA_endonuc-like_dom_sf"/>
</dbReference>
<evidence type="ECO:0008006" key="3">
    <source>
        <dbReference type="Google" id="ProtNLM"/>
    </source>
</evidence>
<comment type="caution">
    <text evidence="1">The sequence shown here is derived from an EMBL/GenBank/DDBJ whole genome shotgun (WGS) entry which is preliminary data.</text>
</comment>
<accession>A0A5A5RMA2</accession>
<evidence type="ECO:0000313" key="1">
    <source>
        <dbReference type="EMBL" id="GCA75949.1"/>
    </source>
</evidence>
<dbReference type="InterPro" id="IPR014919">
    <property type="entry name" value="XisH"/>
</dbReference>
<dbReference type="InterPro" id="IPR011335">
    <property type="entry name" value="Restrct_endonuc-II-like"/>
</dbReference>
<gene>
    <name evidence="1" type="ORF">MiTe_02786</name>
</gene>
<protein>
    <recommendedName>
        <fullName evidence="3">Fatty-acid oxidation protein subunit alpha</fullName>
    </recommendedName>
</protein>
<dbReference type="Pfam" id="PF08814">
    <property type="entry name" value="XisH"/>
    <property type="match status" value="1"/>
</dbReference>
<dbReference type="SUPFAM" id="SSF52980">
    <property type="entry name" value="Restriction endonuclease-like"/>
    <property type="match status" value="1"/>
</dbReference>
<dbReference type="CDD" id="cd22366">
    <property type="entry name" value="XisH-like"/>
    <property type="match status" value="1"/>
</dbReference>
<dbReference type="Gene3D" id="3.40.1350.10">
    <property type="match status" value="1"/>
</dbReference>
<organism evidence="1 2">
    <name type="scientific">Microcystis aeruginosa NIES-2520</name>
    <dbReference type="NCBI Taxonomy" id="2303982"/>
    <lineage>
        <taxon>Bacteria</taxon>
        <taxon>Bacillati</taxon>
        <taxon>Cyanobacteriota</taxon>
        <taxon>Cyanophyceae</taxon>
        <taxon>Oscillatoriophycideae</taxon>
        <taxon>Chroococcales</taxon>
        <taxon>Microcystaceae</taxon>
        <taxon>Microcystis</taxon>
    </lineage>
</organism>
<sequence length="141" mass="16310">MKMPAKDIFHDCVKHALIKDGWTITHDPLRIRLARGKNLFVDLGAERLLAAEKGTEKIAIEVKSFTRPSDMKDRQEAVGQFVVYTHLLRRYYPEYKLFLAVSENTCKTVFEEEAGQTLIEDGIIQLFSFDPNQEVIVRWLP</sequence>
<name>A0A5A5RMA2_MICAE</name>
<dbReference type="AlphaFoldDB" id="A0A5A5RMA2"/>
<dbReference type="Proteomes" id="UP000324917">
    <property type="component" value="Unassembled WGS sequence"/>
</dbReference>
<reference evidence="1 2" key="1">
    <citation type="submission" date="2018-09" db="EMBL/GenBank/DDBJ databases">
        <title>Evolutionary history of phycoerythrin pigmentation in the water bloom-forming cyanobacterium Microcystis aeruginosa.</title>
        <authorList>
            <person name="Tanabe Y."/>
            <person name="Tanabe Y."/>
            <person name="Yamaguchi H."/>
        </authorList>
    </citation>
    <scope>NUCLEOTIDE SEQUENCE [LARGE SCALE GENOMIC DNA]</scope>
    <source>
        <strain evidence="1 2">NIES-2520</strain>
    </source>
</reference>
<dbReference type="GO" id="GO:0003676">
    <property type="term" value="F:nucleic acid binding"/>
    <property type="evidence" value="ECO:0007669"/>
    <property type="project" value="InterPro"/>
</dbReference>